<evidence type="ECO:0000256" key="4">
    <source>
        <dbReference type="SAM" id="MobiDB-lite"/>
    </source>
</evidence>
<keyword evidence="7" id="KW-1185">Reference proteome</keyword>
<dbReference type="CDD" id="cd06464">
    <property type="entry name" value="ACD_sHsps-like"/>
    <property type="match status" value="1"/>
</dbReference>
<comment type="caution">
    <text evidence="6">The sequence shown here is derived from an EMBL/GenBank/DDBJ whole genome shotgun (WGS) entry which is preliminary data.</text>
</comment>
<evidence type="ECO:0000313" key="7">
    <source>
        <dbReference type="Proteomes" id="UP001144673"/>
    </source>
</evidence>
<dbReference type="InterPro" id="IPR002068">
    <property type="entry name" value="A-crystallin/Hsp20_dom"/>
</dbReference>
<evidence type="ECO:0000256" key="1">
    <source>
        <dbReference type="ARBA" id="ARBA00023016"/>
    </source>
</evidence>
<feature type="compositionally biased region" description="Low complexity" evidence="4">
    <location>
        <begin position="9"/>
        <end position="20"/>
    </location>
</feature>
<feature type="region of interest" description="Disordered" evidence="4">
    <location>
        <begin position="102"/>
        <end position="156"/>
    </location>
</feature>
<dbReference type="PANTHER" id="PTHR11527">
    <property type="entry name" value="HEAT-SHOCK PROTEIN 20 FAMILY MEMBER"/>
    <property type="match status" value="1"/>
</dbReference>
<gene>
    <name evidence="6" type="ORF">LMH87_010550</name>
</gene>
<comment type="similarity">
    <text evidence="2 3">Belongs to the small heat shock protein (HSP20) family.</text>
</comment>
<protein>
    <recommendedName>
        <fullName evidence="5">SHSP domain-containing protein</fullName>
    </recommendedName>
</protein>
<name>A0A9W8QF67_AKAMU</name>
<dbReference type="PROSITE" id="PS01031">
    <property type="entry name" value="SHSP"/>
    <property type="match status" value="1"/>
</dbReference>
<dbReference type="Pfam" id="PF00011">
    <property type="entry name" value="HSP20"/>
    <property type="match status" value="1"/>
</dbReference>
<dbReference type="Gene3D" id="2.60.40.790">
    <property type="match status" value="1"/>
</dbReference>
<dbReference type="InterPro" id="IPR008978">
    <property type="entry name" value="HSP20-like_chaperone"/>
</dbReference>
<dbReference type="AlphaFoldDB" id="A0A9W8QF67"/>
<evidence type="ECO:0000259" key="5">
    <source>
        <dbReference type="PROSITE" id="PS01031"/>
    </source>
</evidence>
<dbReference type="Proteomes" id="UP001144673">
    <property type="component" value="Chromosome 5"/>
</dbReference>
<dbReference type="RefSeq" id="XP_056054745.1">
    <property type="nucleotide sequence ID" value="XM_056197724.1"/>
</dbReference>
<organism evidence="6 7">
    <name type="scientific">Akanthomyces muscarius</name>
    <name type="common">Entomopathogenic fungus</name>
    <name type="synonym">Lecanicillium muscarium</name>
    <dbReference type="NCBI Taxonomy" id="2231603"/>
    <lineage>
        <taxon>Eukaryota</taxon>
        <taxon>Fungi</taxon>
        <taxon>Dikarya</taxon>
        <taxon>Ascomycota</taxon>
        <taxon>Pezizomycotina</taxon>
        <taxon>Sordariomycetes</taxon>
        <taxon>Hypocreomycetidae</taxon>
        <taxon>Hypocreales</taxon>
        <taxon>Cordycipitaceae</taxon>
        <taxon>Akanthomyces</taxon>
    </lineage>
</organism>
<keyword evidence="1" id="KW-0346">Stress response</keyword>
<dbReference type="InterPro" id="IPR031107">
    <property type="entry name" value="Small_HSP"/>
</dbReference>
<proteinExistence type="inferred from homology"/>
<evidence type="ECO:0000256" key="2">
    <source>
        <dbReference type="PROSITE-ProRule" id="PRU00285"/>
    </source>
</evidence>
<dbReference type="SUPFAM" id="SSF49764">
    <property type="entry name" value="HSP20-like chaperones"/>
    <property type="match status" value="1"/>
</dbReference>
<evidence type="ECO:0000256" key="3">
    <source>
        <dbReference type="RuleBase" id="RU003616"/>
    </source>
</evidence>
<dbReference type="KEGG" id="amus:LMH87_010550"/>
<accession>A0A9W8QF67</accession>
<reference evidence="6" key="1">
    <citation type="journal article" date="2023" name="Access Microbiol">
        <title>De-novo genome assembly for Akanthomyces muscarius, a biocontrol agent of insect agricultural pests.</title>
        <authorList>
            <person name="Erdos Z."/>
            <person name="Studholme D.J."/>
            <person name="Raymond B."/>
            <person name="Sharma M."/>
        </authorList>
    </citation>
    <scope>NUCLEOTIDE SEQUENCE</scope>
    <source>
        <strain evidence="6">Ve6</strain>
    </source>
</reference>
<sequence>MPRFRAASSQSTPQQQKQTPFQEFKMAFNNPGLHRIDRPFLPLYHIYEDFDNYLRRASGHAAVGWQPKFDIDETKEAYQLYGEFPGIKKEDVKIEFPEPQTIHIHGERKQSDTGSSPQSTGAGGDGTDFDQQRRNGKGEEATAEVENERLADEPKKWLTERRTGDFSRIFTFPGRVEHDNVSAVMEDGILMVTVPKLEPHAAHQVTIQ</sequence>
<dbReference type="GeneID" id="80897709"/>
<feature type="compositionally biased region" description="Basic and acidic residues" evidence="4">
    <location>
        <begin position="130"/>
        <end position="156"/>
    </location>
</feature>
<feature type="domain" description="SHSP" evidence="5">
    <location>
        <begin position="60"/>
        <end position="208"/>
    </location>
</feature>
<evidence type="ECO:0000313" key="6">
    <source>
        <dbReference type="EMBL" id="KAJ4154087.1"/>
    </source>
</evidence>
<dbReference type="EMBL" id="JAJHUN010000008">
    <property type="protein sequence ID" value="KAJ4154087.1"/>
    <property type="molecule type" value="Genomic_DNA"/>
</dbReference>
<feature type="region of interest" description="Disordered" evidence="4">
    <location>
        <begin position="1"/>
        <end position="20"/>
    </location>
</feature>